<name>A0A7I4Y2F7_HAECO</name>
<evidence type="ECO:0000313" key="2">
    <source>
        <dbReference type="Proteomes" id="UP000025227"/>
    </source>
</evidence>
<evidence type="ECO:0000313" key="3">
    <source>
        <dbReference type="WBParaSite" id="HCON_00043650-00001"/>
    </source>
</evidence>
<dbReference type="AlphaFoldDB" id="A0A7I4Y2F7"/>
<reference evidence="3" key="1">
    <citation type="submission" date="2020-12" db="UniProtKB">
        <authorList>
            <consortium name="WormBaseParasite"/>
        </authorList>
    </citation>
    <scope>IDENTIFICATION</scope>
    <source>
        <strain evidence="3">MHco3</strain>
    </source>
</reference>
<organism evidence="2 3">
    <name type="scientific">Haemonchus contortus</name>
    <name type="common">Barber pole worm</name>
    <dbReference type="NCBI Taxonomy" id="6289"/>
    <lineage>
        <taxon>Eukaryota</taxon>
        <taxon>Metazoa</taxon>
        <taxon>Ecdysozoa</taxon>
        <taxon>Nematoda</taxon>
        <taxon>Chromadorea</taxon>
        <taxon>Rhabditida</taxon>
        <taxon>Rhabditina</taxon>
        <taxon>Rhabditomorpha</taxon>
        <taxon>Strongyloidea</taxon>
        <taxon>Trichostrongylidae</taxon>
        <taxon>Haemonchus</taxon>
    </lineage>
</organism>
<accession>A0A7I4Y2F7</accession>
<proteinExistence type="predicted"/>
<keyword evidence="2" id="KW-1185">Reference proteome</keyword>
<dbReference type="Proteomes" id="UP000025227">
    <property type="component" value="Unplaced"/>
</dbReference>
<protein>
    <submittedName>
        <fullName evidence="3">Secreted protein</fullName>
    </submittedName>
</protein>
<feature type="signal peptide" evidence="1">
    <location>
        <begin position="1"/>
        <end position="22"/>
    </location>
</feature>
<keyword evidence="1" id="KW-0732">Signal</keyword>
<feature type="chain" id="PRO_5029815772" evidence="1">
    <location>
        <begin position="23"/>
        <end position="88"/>
    </location>
</feature>
<dbReference type="OrthoDB" id="5862266at2759"/>
<sequence length="88" mass="10114">MKSYLYLIPFAILVTRFSPSTAFLCCLECPGTTTTTTERPPFEEQNAFQRAGWETDDDGNVFVGNDNCKFLLISVGDYWPFPKDYRKK</sequence>
<evidence type="ECO:0000256" key="1">
    <source>
        <dbReference type="SAM" id="SignalP"/>
    </source>
</evidence>
<dbReference type="WBParaSite" id="HCON_00043650-00001">
    <property type="protein sequence ID" value="HCON_00043650-00001"/>
    <property type="gene ID" value="HCON_00043650"/>
</dbReference>